<evidence type="ECO:0000313" key="1">
    <source>
        <dbReference type="EMBL" id="KAI8533436.1"/>
    </source>
</evidence>
<keyword evidence="2" id="KW-1185">Reference proteome</keyword>
<sequence>MQWCSMAIARTSKGRGMIIAMPCCSEIAIVRISKGIRSCSKNNSHRNKDKKNPSGKDPNLLPELPVDVISEILSRLPVKSLLRFRCVGKSWCSLISDPQFIKTHLNRSLKCQTQVWVSFRYVERGVYPLCQCGPPHLNDVDYCCSDYSKIDFLPEGEYYRGFLGSCHGLLCVDNYIDSELNLRLWNPLTRESKRIPEFILPTTNSGWMIRDFGAFGFGYDDSNDDYKVVFYGNAKRDRLEAQVHVYSLRKNSWRRIRAYGCFSVDYTHPVHYVNGVLHWMAMPSLDQGDPRRSILSFNLAKETFLEILQPNYGDGRWLWSIGVLEKSLCVLTDNSEYRAGVWVMKEYGVELSWTKLLAISYAENPGLFRPFPFDGCGPNLDTDKADRRPLPLSMAKKGEIVLDVGRDLVLYNYKDETFKYIFASLMDAREHFDWHTFSESLVSPNAYGRG</sequence>
<protein>
    <submittedName>
        <fullName evidence="1">Uncharacterized protein</fullName>
    </submittedName>
</protein>
<reference evidence="1" key="1">
    <citation type="submission" date="2022-02" db="EMBL/GenBank/DDBJ databases">
        <title>Plant Genome Project.</title>
        <authorList>
            <person name="Zhang R.-G."/>
        </authorList>
    </citation>
    <scope>NUCLEOTIDE SEQUENCE</scope>
    <source>
        <strain evidence="1">AT1</strain>
    </source>
</reference>
<dbReference type="EMBL" id="CM046397">
    <property type="protein sequence ID" value="KAI8533436.1"/>
    <property type="molecule type" value="Genomic_DNA"/>
</dbReference>
<accession>A0ACC0LYS5</accession>
<dbReference type="Proteomes" id="UP001062846">
    <property type="component" value="Chromosome 10"/>
</dbReference>
<organism evidence="1 2">
    <name type="scientific">Rhododendron molle</name>
    <name type="common">Chinese azalea</name>
    <name type="synonym">Azalea mollis</name>
    <dbReference type="NCBI Taxonomy" id="49168"/>
    <lineage>
        <taxon>Eukaryota</taxon>
        <taxon>Viridiplantae</taxon>
        <taxon>Streptophyta</taxon>
        <taxon>Embryophyta</taxon>
        <taxon>Tracheophyta</taxon>
        <taxon>Spermatophyta</taxon>
        <taxon>Magnoliopsida</taxon>
        <taxon>eudicotyledons</taxon>
        <taxon>Gunneridae</taxon>
        <taxon>Pentapetalae</taxon>
        <taxon>asterids</taxon>
        <taxon>Ericales</taxon>
        <taxon>Ericaceae</taxon>
        <taxon>Ericoideae</taxon>
        <taxon>Rhodoreae</taxon>
        <taxon>Rhododendron</taxon>
    </lineage>
</organism>
<gene>
    <name evidence="1" type="ORF">RHMOL_Rhmol10G0010100</name>
</gene>
<proteinExistence type="predicted"/>
<evidence type="ECO:0000313" key="2">
    <source>
        <dbReference type="Proteomes" id="UP001062846"/>
    </source>
</evidence>
<comment type="caution">
    <text evidence="1">The sequence shown here is derived from an EMBL/GenBank/DDBJ whole genome shotgun (WGS) entry which is preliminary data.</text>
</comment>
<name>A0ACC0LYS5_RHOML</name>